<dbReference type="eggNOG" id="COG0003">
    <property type="taxonomic scope" value="Bacteria"/>
</dbReference>
<evidence type="ECO:0000256" key="3">
    <source>
        <dbReference type="ARBA" id="ARBA00022840"/>
    </source>
</evidence>
<evidence type="ECO:0000313" key="11">
    <source>
        <dbReference type="EMBL" id="AGL00128.1"/>
    </source>
</evidence>
<gene>
    <name evidence="11" type="ORF">Desgi_0566</name>
</gene>
<keyword evidence="3" id="KW-0067">ATP-binding</keyword>
<dbReference type="eggNOG" id="COG0071">
    <property type="taxonomic scope" value="Bacteria"/>
</dbReference>
<dbReference type="InterPro" id="IPR040612">
    <property type="entry name" value="ArsA_HSP20-like"/>
</dbReference>
<dbReference type="Gene3D" id="2.60.40.790">
    <property type="match status" value="1"/>
</dbReference>
<comment type="catalytic activity">
    <reaction evidence="6">
        <text>arsenite(in) + ATP + H2O = arsenite(out) + ADP + phosphate + H(+)</text>
        <dbReference type="Rhea" id="RHEA:11348"/>
        <dbReference type="ChEBI" id="CHEBI:15377"/>
        <dbReference type="ChEBI" id="CHEBI:15378"/>
        <dbReference type="ChEBI" id="CHEBI:29242"/>
        <dbReference type="ChEBI" id="CHEBI:30616"/>
        <dbReference type="ChEBI" id="CHEBI:43474"/>
        <dbReference type="ChEBI" id="CHEBI:456216"/>
        <dbReference type="EC" id="7.3.2.7"/>
    </reaction>
</comment>
<evidence type="ECO:0000313" key="12">
    <source>
        <dbReference type="Proteomes" id="UP000013520"/>
    </source>
</evidence>
<dbReference type="Pfam" id="PF17886">
    <property type="entry name" value="ArsA_HSP20"/>
    <property type="match status" value="1"/>
</dbReference>
<dbReference type="InterPro" id="IPR027417">
    <property type="entry name" value="P-loop_NTPase"/>
</dbReference>
<accession>R4KAC0</accession>
<dbReference type="InterPro" id="IPR016300">
    <property type="entry name" value="ATPase_ArsA/GET3"/>
</dbReference>
<dbReference type="SUPFAM" id="SSF52540">
    <property type="entry name" value="P-loop containing nucleoside triphosphate hydrolases"/>
    <property type="match status" value="1"/>
</dbReference>
<name>R4KAC0_9FIRM</name>
<dbReference type="GO" id="GO:0016887">
    <property type="term" value="F:ATP hydrolysis activity"/>
    <property type="evidence" value="ECO:0007669"/>
    <property type="project" value="InterPro"/>
</dbReference>
<proteinExistence type="inferred from homology"/>
<dbReference type="InterPro" id="IPR008978">
    <property type="entry name" value="HSP20-like_chaperone"/>
</dbReference>
<dbReference type="PANTHER" id="PTHR10803">
    <property type="entry name" value="ARSENICAL PUMP-DRIVING ATPASE ARSENITE-TRANSLOCATING ATPASE"/>
    <property type="match status" value="1"/>
</dbReference>
<keyword evidence="4" id="KW-0059">Arsenical resistance</keyword>
<keyword evidence="12" id="KW-1185">Reference proteome</keyword>
<evidence type="ECO:0000256" key="8">
    <source>
        <dbReference type="ARBA" id="ARBA00066752"/>
    </source>
</evidence>
<feature type="domain" description="ArsA/GET3 Anion-transporting ATPase-like" evidence="9">
    <location>
        <begin position="1"/>
        <end position="297"/>
    </location>
</feature>
<dbReference type="EC" id="7.3.2.7" evidence="8"/>
<dbReference type="RefSeq" id="WP_006524043.1">
    <property type="nucleotide sequence ID" value="NC_021184.1"/>
</dbReference>
<dbReference type="STRING" id="767817.Desgi_0566"/>
<comment type="similarity">
    <text evidence="1">Belongs to the arsA ATPase family.</text>
</comment>
<evidence type="ECO:0000256" key="1">
    <source>
        <dbReference type="ARBA" id="ARBA00011040"/>
    </source>
</evidence>
<dbReference type="GO" id="GO:0015446">
    <property type="term" value="F:ATPase-coupled arsenite transmembrane transporter activity"/>
    <property type="evidence" value="ECO:0007669"/>
    <property type="project" value="UniProtKB-EC"/>
</dbReference>
<dbReference type="FunFam" id="3.40.50.300:FF:001801">
    <property type="entry name" value="Putative arsenical pump-driving ATPase"/>
    <property type="match status" value="1"/>
</dbReference>
<dbReference type="Proteomes" id="UP000013520">
    <property type="component" value="Chromosome"/>
</dbReference>
<dbReference type="HOGENOM" id="CLU_040761_1_0_9"/>
<evidence type="ECO:0000259" key="9">
    <source>
        <dbReference type="Pfam" id="PF02374"/>
    </source>
</evidence>
<evidence type="ECO:0000256" key="5">
    <source>
        <dbReference type="ARBA" id="ARBA00022967"/>
    </source>
</evidence>
<evidence type="ECO:0000256" key="4">
    <source>
        <dbReference type="ARBA" id="ARBA00022849"/>
    </source>
</evidence>
<dbReference type="AlphaFoldDB" id="R4KAC0"/>
<dbReference type="KEGG" id="dgi:Desgi_0566"/>
<organism evidence="11 12">
    <name type="scientific">Desulfoscipio gibsoniae DSM 7213</name>
    <dbReference type="NCBI Taxonomy" id="767817"/>
    <lineage>
        <taxon>Bacteria</taxon>
        <taxon>Bacillati</taxon>
        <taxon>Bacillota</taxon>
        <taxon>Clostridia</taxon>
        <taxon>Eubacteriales</taxon>
        <taxon>Desulfallaceae</taxon>
        <taxon>Desulfoscipio</taxon>
    </lineage>
</organism>
<dbReference type="GO" id="GO:0005524">
    <property type="term" value="F:ATP binding"/>
    <property type="evidence" value="ECO:0007669"/>
    <property type="project" value="UniProtKB-KW"/>
</dbReference>
<dbReference type="Gene3D" id="3.40.50.300">
    <property type="entry name" value="P-loop containing nucleotide triphosphate hydrolases"/>
    <property type="match status" value="1"/>
</dbReference>
<evidence type="ECO:0000256" key="6">
    <source>
        <dbReference type="ARBA" id="ARBA00052296"/>
    </source>
</evidence>
<dbReference type="Pfam" id="PF02374">
    <property type="entry name" value="ArsA_ATPase"/>
    <property type="match status" value="1"/>
</dbReference>
<dbReference type="NCBIfam" id="TIGR00345">
    <property type="entry name" value="GET3_arsA_TRC40"/>
    <property type="match status" value="1"/>
</dbReference>
<feature type="domain" description="ArsA HSP20-like" evidence="10">
    <location>
        <begin position="324"/>
        <end position="385"/>
    </location>
</feature>
<dbReference type="PANTHER" id="PTHR10803:SF3">
    <property type="entry name" value="ATPASE GET3"/>
    <property type="match status" value="1"/>
</dbReference>
<dbReference type="InterPro" id="IPR025723">
    <property type="entry name" value="ArsA/GET3_ATPase-like"/>
</dbReference>
<protein>
    <recommendedName>
        <fullName evidence="8">arsenite-transporting ATPase</fullName>
        <ecNumber evidence="8">7.3.2.7</ecNumber>
    </recommendedName>
</protein>
<keyword evidence="5" id="KW-1278">Translocase</keyword>
<dbReference type="CDD" id="cd06464">
    <property type="entry name" value="ACD_sHsps-like"/>
    <property type="match status" value="1"/>
</dbReference>
<evidence type="ECO:0000259" key="10">
    <source>
        <dbReference type="Pfam" id="PF17886"/>
    </source>
</evidence>
<dbReference type="CDD" id="cd02035">
    <property type="entry name" value="ArsA"/>
    <property type="match status" value="1"/>
</dbReference>
<dbReference type="EMBL" id="CP003273">
    <property type="protein sequence ID" value="AGL00128.1"/>
    <property type="molecule type" value="Genomic_DNA"/>
</dbReference>
<dbReference type="SUPFAM" id="SSF49764">
    <property type="entry name" value="HSP20-like chaperones"/>
    <property type="match status" value="1"/>
</dbReference>
<dbReference type="OrthoDB" id="9780677at2"/>
<evidence type="ECO:0000256" key="7">
    <source>
        <dbReference type="ARBA" id="ARBA00059736"/>
    </source>
</evidence>
<reference evidence="11 12" key="1">
    <citation type="submission" date="2012-01" db="EMBL/GenBank/DDBJ databases">
        <title>Complete sequence of Desulfotomaculum gibsoniae DSM 7213.</title>
        <authorList>
            <consortium name="US DOE Joint Genome Institute"/>
            <person name="Lucas S."/>
            <person name="Han J."/>
            <person name="Lapidus A."/>
            <person name="Cheng J.-F."/>
            <person name="Goodwin L."/>
            <person name="Pitluck S."/>
            <person name="Peters L."/>
            <person name="Ovchinnikova G."/>
            <person name="Teshima H."/>
            <person name="Detter J.C."/>
            <person name="Han C."/>
            <person name="Tapia R."/>
            <person name="Land M."/>
            <person name="Hauser L."/>
            <person name="Kyrpides N."/>
            <person name="Ivanova N."/>
            <person name="Pagani I."/>
            <person name="Parshina S."/>
            <person name="Plugge C."/>
            <person name="Muyzer G."/>
            <person name="Kuever J."/>
            <person name="Ivanova A."/>
            <person name="Nazina T."/>
            <person name="Klenk H.-P."/>
            <person name="Brambilla E."/>
            <person name="Spring S."/>
            <person name="Stams A.F."/>
            <person name="Woyke T."/>
        </authorList>
    </citation>
    <scope>NUCLEOTIDE SEQUENCE [LARGE SCALE GENOMIC DNA]</scope>
    <source>
        <strain evidence="11 12">DSM 7213</strain>
    </source>
</reference>
<evidence type="ECO:0000256" key="2">
    <source>
        <dbReference type="ARBA" id="ARBA00022741"/>
    </source>
</evidence>
<sequence length="395" mass="44562">MRVILYTGKGGVGKTSLAAATAIASAASGKRTIVVSTDAAYSLGDSFDLGLNDEPVKIRENLWAQEISALFSAEKSWGKVQEYLSALLISQNIKDITEEELVVFPGLEELFSMLEILNHCREGKYDVLIVDCAPTGETLRLLSFPEVLKWWLEKIFPVEKLLLKIARPISKPLFGVPLPGDDTMDSIAELFQQLREMHEVLTDQEVTSVRIVVNPEKMVIREAERSFMYLNLYGFNTDAVIVNRLLPSVNLGQYFEKWGEIHHTYLRYIKDQFNPVPIFTVPLFMEEVTGFEALEIMGRECFGENPPEQFFFHGQSQKISQTVDGYVLEMALPFVEKGAISLSQKGDELTVRVGDYKRNVFLPRKLLGRDAIGAKLEDDALKIRFGGVKNDKQRL</sequence>
<comment type="function">
    <text evidence="7">Anion-transporting ATPase. Catalyzes the extrusion of arsenite.</text>
</comment>
<keyword evidence="2" id="KW-0547">Nucleotide-binding</keyword>